<dbReference type="Pfam" id="PF08085">
    <property type="entry name" value="Entericidin"/>
    <property type="match status" value="1"/>
</dbReference>
<evidence type="ECO:0000256" key="3">
    <source>
        <dbReference type="ARBA" id="ARBA00022729"/>
    </source>
</evidence>
<keyword evidence="4" id="KW-0472">Membrane</keyword>
<comment type="similarity">
    <text evidence="1">Belongs to the EcnA/EcnB lipoprotein family.</text>
</comment>
<dbReference type="InterPro" id="IPR012556">
    <property type="entry name" value="Entericidin"/>
</dbReference>
<dbReference type="RefSeq" id="WP_208408577.1">
    <property type="nucleotide sequence ID" value="NZ_JAAOZC010000002.1"/>
</dbReference>
<evidence type="ECO:0000256" key="6">
    <source>
        <dbReference type="ARBA" id="ARBA00023288"/>
    </source>
</evidence>
<sequence length="42" mass="4019">MVRKVVAVAIVAATLMVSACNTVAGAGKDVSSAGDAVTNAAK</sequence>
<evidence type="ECO:0000256" key="2">
    <source>
        <dbReference type="ARBA" id="ARBA00022475"/>
    </source>
</evidence>
<protein>
    <submittedName>
        <fullName evidence="8">Small secreted protein</fullName>
    </submittedName>
</protein>
<comment type="caution">
    <text evidence="8">The sequence shown here is derived from an EMBL/GenBank/DDBJ whole genome shotgun (WGS) entry which is preliminary data.</text>
</comment>
<keyword evidence="2" id="KW-1003">Cell membrane</keyword>
<reference evidence="8 9" key="1">
    <citation type="submission" date="2020-03" db="EMBL/GenBank/DDBJ databases">
        <title>Genomic Encyclopedia of Type Strains, Phase III (KMG-III): the genomes of soil and plant-associated and newly described type strains.</title>
        <authorList>
            <person name="Whitman W."/>
        </authorList>
    </citation>
    <scope>NUCLEOTIDE SEQUENCE [LARGE SCALE GENOMIC DNA]</scope>
    <source>
        <strain evidence="8 9">CECT 8804</strain>
    </source>
</reference>
<evidence type="ECO:0000313" key="8">
    <source>
        <dbReference type="EMBL" id="NIJ07639.1"/>
    </source>
</evidence>
<evidence type="ECO:0000256" key="5">
    <source>
        <dbReference type="ARBA" id="ARBA00023139"/>
    </source>
</evidence>
<feature type="chain" id="PRO_5046954163" evidence="7">
    <location>
        <begin position="20"/>
        <end position="42"/>
    </location>
</feature>
<keyword evidence="5" id="KW-0564">Palmitate</keyword>
<dbReference type="Proteomes" id="UP000727456">
    <property type="component" value="Unassembled WGS sequence"/>
</dbReference>
<dbReference type="PROSITE" id="PS51257">
    <property type="entry name" value="PROKAR_LIPOPROTEIN"/>
    <property type="match status" value="1"/>
</dbReference>
<proteinExistence type="inferred from homology"/>
<name>A0ABX0TU01_9SPHN</name>
<organism evidence="8 9">
    <name type="scientific">Sphingomonas vulcanisoli</name>
    <dbReference type="NCBI Taxonomy" id="1658060"/>
    <lineage>
        <taxon>Bacteria</taxon>
        <taxon>Pseudomonadati</taxon>
        <taxon>Pseudomonadota</taxon>
        <taxon>Alphaproteobacteria</taxon>
        <taxon>Sphingomonadales</taxon>
        <taxon>Sphingomonadaceae</taxon>
        <taxon>Sphingomonas</taxon>
    </lineage>
</organism>
<keyword evidence="3 7" id="KW-0732">Signal</keyword>
<keyword evidence="6" id="KW-0449">Lipoprotein</keyword>
<evidence type="ECO:0000313" key="9">
    <source>
        <dbReference type="Proteomes" id="UP000727456"/>
    </source>
</evidence>
<feature type="signal peptide" evidence="7">
    <location>
        <begin position="1"/>
        <end position="19"/>
    </location>
</feature>
<dbReference type="EMBL" id="JAAOZC010000002">
    <property type="protein sequence ID" value="NIJ07639.1"/>
    <property type="molecule type" value="Genomic_DNA"/>
</dbReference>
<evidence type="ECO:0000256" key="7">
    <source>
        <dbReference type="SAM" id="SignalP"/>
    </source>
</evidence>
<accession>A0ABX0TU01</accession>
<evidence type="ECO:0000256" key="4">
    <source>
        <dbReference type="ARBA" id="ARBA00023136"/>
    </source>
</evidence>
<gene>
    <name evidence="8" type="ORF">FHS31_001235</name>
</gene>
<evidence type="ECO:0000256" key="1">
    <source>
        <dbReference type="ARBA" id="ARBA00010296"/>
    </source>
</evidence>
<keyword evidence="9" id="KW-1185">Reference proteome</keyword>